<protein>
    <submittedName>
        <fullName evidence="2">Uncharacterized protein</fullName>
    </submittedName>
</protein>
<gene>
    <name evidence="2" type="ORF">NEMVEDRAFT_v1g202539</name>
</gene>
<dbReference type="eggNOG" id="ENOG502S9Z6">
    <property type="taxonomic scope" value="Eukaryota"/>
</dbReference>
<feature type="compositionally biased region" description="Basic residues" evidence="1">
    <location>
        <begin position="166"/>
        <end position="175"/>
    </location>
</feature>
<keyword evidence="3" id="KW-1185">Reference proteome</keyword>
<evidence type="ECO:0000313" key="3">
    <source>
        <dbReference type="Proteomes" id="UP000001593"/>
    </source>
</evidence>
<evidence type="ECO:0000256" key="1">
    <source>
        <dbReference type="SAM" id="MobiDB-lite"/>
    </source>
</evidence>
<organism evidence="2 3">
    <name type="scientific">Nematostella vectensis</name>
    <name type="common">Starlet sea anemone</name>
    <dbReference type="NCBI Taxonomy" id="45351"/>
    <lineage>
        <taxon>Eukaryota</taxon>
        <taxon>Metazoa</taxon>
        <taxon>Cnidaria</taxon>
        <taxon>Anthozoa</taxon>
        <taxon>Hexacorallia</taxon>
        <taxon>Actiniaria</taxon>
        <taxon>Edwardsiidae</taxon>
        <taxon>Nematostella</taxon>
    </lineage>
</organism>
<accession>A7RUZ9</accession>
<dbReference type="Proteomes" id="UP000001593">
    <property type="component" value="Unassembled WGS sequence"/>
</dbReference>
<dbReference type="HOGENOM" id="CLU_1262895_0_0_1"/>
<feature type="compositionally biased region" description="Basic residues" evidence="1">
    <location>
        <begin position="195"/>
        <end position="206"/>
    </location>
</feature>
<name>A7RUZ9_NEMVE</name>
<dbReference type="EMBL" id="DS469542">
    <property type="protein sequence ID" value="EDO44701.1"/>
    <property type="molecule type" value="Genomic_DNA"/>
</dbReference>
<sequence>MSFAKNATRLAQDPRFQQAILGLFPAKWRQSGNGLGGPAFRGYPISPQLGYGAGSGPAFRGYAISPQLGYGAGSGPAFRGYAISPQRGYGPAFSGYAISPQLGYGPAFSGYAISPQRGYGPAFRGYAISPLRGYGPAFSGYAISPRQRGSGYAIPFGIYVPPRSRQSGRGRKKTPAVKIRVPPKTVPIAATAVQHTRRPRPRRRRVVPTARARSPDIYD</sequence>
<evidence type="ECO:0000313" key="2">
    <source>
        <dbReference type="EMBL" id="EDO44701.1"/>
    </source>
</evidence>
<dbReference type="AlphaFoldDB" id="A7RUZ9"/>
<dbReference type="PhylomeDB" id="A7RUZ9"/>
<reference evidence="2 3" key="1">
    <citation type="journal article" date="2007" name="Science">
        <title>Sea anemone genome reveals ancestral eumetazoan gene repertoire and genomic organization.</title>
        <authorList>
            <person name="Putnam N.H."/>
            <person name="Srivastava M."/>
            <person name="Hellsten U."/>
            <person name="Dirks B."/>
            <person name="Chapman J."/>
            <person name="Salamov A."/>
            <person name="Terry A."/>
            <person name="Shapiro H."/>
            <person name="Lindquist E."/>
            <person name="Kapitonov V.V."/>
            <person name="Jurka J."/>
            <person name="Genikhovich G."/>
            <person name="Grigoriev I.V."/>
            <person name="Lucas S.M."/>
            <person name="Steele R.E."/>
            <person name="Finnerty J.R."/>
            <person name="Technau U."/>
            <person name="Martindale M.Q."/>
            <person name="Rokhsar D.S."/>
        </authorList>
    </citation>
    <scope>NUCLEOTIDE SEQUENCE [LARGE SCALE GENOMIC DNA]</scope>
    <source>
        <strain evidence="3">CH2 X CH6</strain>
    </source>
</reference>
<proteinExistence type="predicted"/>
<feature type="region of interest" description="Disordered" evidence="1">
    <location>
        <begin position="163"/>
        <end position="219"/>
    </location>
</feature>
<dbReference type="InParanoid" id="A7RUZ9"/>